<dbReference type="PANTHER" id="PTHR37832:SF1">
    <property type="entry name" value="STRESS-RESPONSE A_B BARREL DOMAIN-CONTAINING PROTEIN"/>
    <property type="match status" value="1"/>
</dbReference>
<name>C2MB42_9PORP</name>
<dbReference type="OrthoDB" id="9808130at2"/>
<dbReference type="InterPro" id="IPR011008">
    <property type="entry name" value="Dimeric_a/b-barrel"/>
</dbReference>
<proteinExistence type="predicted"/>
<organism evidence="2 3">
    <name type="scientific">Porphyromonas uenonis 60-3</name>
    <dbReference type="NCBI Taxonomy" id="596327"/>
    <lineage>
        <taxon>Bacteria</taxon>
        <taxon>Pseudomonadati</taxon>
        <taxon>Bacteroidota</taxon>
        <taxon>Bacteroidia</taxon>
        <taxon>Bacteroidales</taxon>
        <taxon>Porphyromonadaceae</taxon>
        <taxon>Porphyromonas</taxon>
    </lineage>
</organism>
<sequence>MIRHCVIFTLQLPGSAEEQLAHLKQIENLLENLPEQILELESMEVFFNCNPSEESTFMLQADVEDLEALSAYATHPAHVQIVNDLIKPYKVGRTCIDYKLHDHYPH</sequence>
<gene>
    <name evidence="2" type="ORF">PORUE0001_1055</name>
</gene>
<dbReference type="InterPro" id="IPR013097">
    <property type="entry name" value="Dabb"/>
</dbReference>
<protein>
    <submittedName>
        <fullName evidence="2">Stress responsive A/B barrel domain protein</fullName>
    </submittedName>
</protein>
<dbReference type="Gene3D" id="3.30.70.100">
    <property type="match status" value="1"/>
</dbReference>
<dbReference type="EMBL" id="ACLR01000118">
    <property type="protein sequence ID" value="EEK17125.1"/>
    <property type="molecule type" value="Genomic_DNA"/>
</dbReference>
<dbReference type="AlphaFoldDB" id="C2MB42"/>
<dbReference type="eggNOG" id="ENOG5032S3C">
    <property type="taxonomic scope" value="Bacteria"/>
</dbReference>
<dbReference type="PANTHER" id="PTHR37832">
    <property type="entry name" value="BLL2683 PROTEIN"/>
    <property type="match status" value="1"/>
</dbReference>
<dbReference type="RefSeq" id="WP_007365095.1">
    <property type="nucleotide sequence ID" value="NZ_ACLR01000118.1"/>
</dbReference>
<dbReference type="Proteomes" id="UP000003303">
    <property type="component" value="Unassembled WGS sequence"/>
</dbReference>
<keyword evidence="3" id="KW-1185">Reference proteome</keyword>
<dbReference type="SUPFAM" id="SSF54909">
    <property type="entry name" value="Dimeric alpha+beta barrel"/>
    <property type="match status" value="1"/>
</dbReference>
<reference evidence="2 3" key="1">
    <citation type="submission" date="2009-04" db="EMBL/GenBank/DDBJ databases">
        <authorList>
            <person name="Sebastian Y."/>
            <person name="Madupu R."/>
            <person name="Durkin A.S."/>
            <person name="Torralba M."/>
            <person name="Methe B."/>
            <person name="Sutton G.G."/>
            <person name="Strausberg R.L."/>
            <person name="Nelson K.E."/>
        </authorList>
    </citation>
    <scope>NUCLEOTIDE SEQUENCE [LARGE SCALE GENOMIC DNA]</scope>
    <source>
        <strain evidence="2 3">60-3</strain>
    </source>
</reference>
<dbReference type="Pfam" id="PF07876">
    <property type="entry name" value="Dabb"/>
    <property type="match status" value="1"/>
</dbReference>
<evidence type="ECO:0000313" key="3">
    <source>
        <dbReference type="Proteomes" id="UP000003303"/>
    </source>
</evidence>
<dbReference type="PROSITE" id="PS51502">
    <property type="entry name" value="S_R_A_B_BARREL"/>
    <property type="match status" value="1"/>
</dbReference>
<evidence type="ECO:0000259" key="1">
    <source>
        <dbReference type="PROSITE" id="PS51502"/>
    </source>
</evidence>
<comment type="caution">
    <text evidence="2">The sequence shown here is derived from an EMBL/GenBank/DDBJ whole genome shotgun (WGS) entry which is preliminary data.</text>
</comment>
<evidence type="ECO:0000313" key="2">
    <source>
        <dbReference type="EMBL" id="EEK17125.1"/>
    </source>
</evidence>
<feature type="domain" description="Stress-response A/B barrel" evidence="1">
    <location>
        <begin position="2"/>
        <end position="98"/>
    </location>
</feature>
<dbReference type="STRING" id="596327.PORUE0001_1055"/>
<dbReference type="SMART" id="SM00886">
    <property type="entry name" value="Dabb"/>
    <property type="match status" value="1"/>
</dbReference>
<accession>C2MB42</accession>